<dbReference type="PANTHER" id="PTHR43459">
    <property type="entry name" value="ENOYL-COA HYDRATASE"/>
    <property type="match status" value="1"/>
</dbReference>
<dbReference type="InterPro" id="IPR029045">
    <property type="entry name" value="ClpP/crotonase-like_dom_sf"/>
</dbReference>
<dbReference type="InterPro" id="IPR014748">
    <property type="entry name" value="Enoyl-CoA_hydra_C"/>
</dbReference>
<dbReference type="InterPro" id="IPR011968">
    <property type="entry name" value="PaaB1"/>
</dbReference>
<dbReference type="PANTHER" id="PTHR43459:SF1">
    <property type="entry name" value="EG:BACN32G11.4 PROTEIN"/>
    <property type="match status" value="1"/>
</dbReference>
<sequence length="262" mass="28356">MSEASILYEKRGAVAIITLNRPDKLNAFNTKMHEALRLTLDMIGRESDIRCLLLTGSGRGFCAGQDLGDRAVSGDQRVDLGETVGRDYNPLIKRLHNSDIPTVCAVNGVAAGAGANIALACDIVIASKKAKFVEVFANIGLLPDSGGTYHLPRHIGLARALGMSLLGEPVRAETAKDWGLIWETAEPDALMDKALAIAGALAAKPPLGLRQIRKAIRESFDHNLDEQTEIERQSMRELGFTDDYAEAVSAFLEKRTPKFKGT</sequence>
<reference evidence="2" key="1">
    <citation type="journal article" date="2020" name="mSystems">
        <title>Genome- and Community-Level Interaction Insights into Carbon Utilization and Element Cycling Functions of Hydrothermarchaeota in Hydrothermal Sediment.</title>
        <authorList>
            <person name="Zhou Z."/>
            <person name="Liu Y."/>
            <person name="Xu W."/>
            <person name="Pan J."/>
            <person name="Luo Z.H."/>
            <person name="Li M."/>
        </authorList>
    </citation>
    <scope>NUCLEOTIDE SEQUENCE [LARGE SCALE GENOMIC DNA]</scope>
    <source>
        <strain evidence="2">HyVt-538</strain>
    </source>
</reference>
<dbReference type="SUPFAM" id="SSF52096">
    <property type="entry name" value="ClpP/crotonase"/>
    <property type="match status" value="1"/>
</dbReference>
<dbReference type="EMBL" id="DROP01000106">
    <property type="protein sequence ID" value="HHI88616.1"/>
    <property type="molecule type" value="Genomic_DNA"/>
</dbReference>
<name>A0A7V5NWK5_9PROT</name>
<dbReference type="Pfam" id="PF00378">
    <property type="entry name" value="ECH_1"/>
    <property type="match status" value="1"/>
</dbReference>
<evidence type="ECO:0000256" key="1">
    <source>
        <dbReference type="ARBA" id="ARBA00005254"/>
    </source>
</evidence>
<organism evidence="2">
    <name type="scientific">Hellea balneolensis</name>
    <dbReference type="NCBI Taxonomy" id="287478"/>
    <lineage>
        <taxon>Bacteria</taxon>
        <taxon>Pseudomonadati</taxon>
        <taxon>Pseudomonadota</taxon>
        <taxon>Alphaproteobacteria</taxon>
        <taxon>Maricaulales</taxon>
        <taxon>Robiginitomaculaceae</taxon>
        <taxon>Hellea</taxon>
    </lineage>
</organism>
<dbReference type="Gene3D" id="3.90.226.10">
    <property type="entry name" value="2-enoyl-CoA Hydratase, Chain A, domain 1"/>
    <property type="match status" value="1"/>
</dbReference>
<dbReference type="AlphaFoldDB" id="A0A7V5NWK5"/>
<dbReference type="CDD" id="cd06558">
    <property type="entry name" value="crotonase-like"/>
    <property type="match status" value="1"/>
</dbReference>
<comment type="similarity">
    <text evidence="1">Belongs to the enoyl-CoA hydratase/isomerase family.</text>
</comment>
<dbReference type="GO" id="GO:0016853">
    <property type="term" value="F:isomerase activity"/>
    <property type="evidence" value="ECO:0007669"/>
    <property type="project" value="UniProtKB-KW"/>
</dbReference>
<dbReference type="InterPro" id="IPR001753">
    <property type="entry name" value="Enoyl-CoA_hydra/iso"/>
</dbReference>
<comment type="caution">
    <text evidence="2">The sequence shown here is derived from an EMBL/GenBank/DDBJ whole genome shotgun (WGS) entry which is preliminary data.</text>
</comment>
<gene>
    <name evidence="2" type="ORF">ENK01_01565</name>
</gene>
<keyword evidence="2" id="KW-0413">Isomerase</keyword>
<dbReference type="GO" id="GO:0010124">
    <property type="term" value="P:phenylacetate catabolic process"/>
    <property type="evidence" value="ECO:0007669"/>
    <property type="project" value="InterPro"/>
</dbReference>
<dbReference type="Gene3D" id="1.10.12.10">
    <property type="entry name" value="Lyase 2-enoyl-coa Hydratase, Chain A, domain 2"/>
    <property type="match status" value="1"/>
</dbReference>
<dbReference type="NCBIfam" id="TIGR02280">
    <property type="entry name" value="PaaB1"/>
    <property type="match status" value="1"/>
</dbReference>
<dbReference type="Proteomes" id="UP000885806">
    <property type="component" value="Unassembled WGS sequence"/>
</dbReference>
<proteinExistence type="inferred from homology"/>
<accession>A0A7V5NWK5</accession>
<protein>
    <submittedName>
        <fullName evidence="2">2-(1,2-epoxy-1,2-dihydrophenyl)acetyl-CoA isomerase</fullName>
        <ecNumber evidence="2">5.3.3.18</ecNumber>
    </submittedName>
</protein>
<dbReference type="EC" id="5.3.3.18" evidence="2"/>
<evidence type="ECO:0000313" key="2">
    <source>
        <dbReference type="EMBL" id="HHI88616.1"/>
    </source>
</evidence>